<dbReference type="Proteomes" id="UP000054350">
    <property type="component" value="Unassembled WGS sequence"/>
</dbReference>
<dbReference type="InterPro" id="IPR032675">
    <property type="entry name" value="LRR_dom_sf"/>
</dbReference>
<organism evidence="1 2">
    <name type="scientific">Allomyces macrogynus (strain ATCC 38327)</name>
    <name type="common">Allomyces javanicus var. macrogynus</name>
    <dbReference type="NCBI Taxonomy" id="578462"/>
    <lineage>
        <taxon>Eukaryota</taxon>
        <taxon>Fungi</taxon>
        <taxon>Fungi incertae sedis</taxon>
        <taxon>Blastocladiomycota</taxon>
        <taxon>Blastocladiomycetes</taxon>
        <taxon>Blastocladiales</taxon>
        <taxon>Blastocladiaceae</taxon>
        <taxon>Allomyces</taxon>
    </lineage>
</organism>
<dbReference type="Gene3D" id="3.80.10.10">
    <property type="entry name" value="Ribonuclease Inhibitor"/>
    <property type="match status" value="1"/>
</dbReference>
<accession>A0A0L0SC19</accession>
<reference evidence="2" key="2">
    <citation type="submission" date="2009-11" db="EMBL/GenBank/DDBJ databases">
        <title>The Genome Sequence of Allomyces macrogynus strain ATCC 38327.</title>
        <authorList>
            <consortium name="The Broad Institute Genome Sequencing Platform"/>
            <person name="Russ C."/>
            <person name="Cuomo C."/>
            <person name="Shea T."/>
            <person name="Young S.K."/>
            <person name="Zeng Q."/>
            <person name="Koehrsen M."/>
            <person name="Haas B."/>
            <person name="Borodovsky M."/>
            <person name="Guigo R."/>
            <person name="Alvarado L."/>
            <person name="Berlin A."/>
            <person name="Borenstein D."/>
            <person name="Chen Z."/>
            <person name="Engels R."/>
            <person name="Freedman E."/>
            <person name="Gellesch M."/>
            <person name="Goldberg J."/>
            <person name="Griggs A."/>
            <person name="Gujja S."/>
            <person name="Heiman D."/>
            <person name="Hepburn T."/>
            <person name="Howarth C."/>
            <person name="Jen D."/>
            <person name="Larson L."/>
            <person name="Lewis B."/>
            <person name="Mehta T."/>
            <person name="Park D."/>
            <person name="Pearson M."/>
            <person name="Roberts A."/>
            <person name="Saif S."/>
            <person name="Shenoy N."/>
            <person name="Sisk P."/>
            <person name="Stolte C."/>
            <person name="Sykes S."/>
            <person name="Walk T."/>
            <person name="White J."/>
            <person name="Yandava C."/>
            <person name="Burger G."/>
            <person name="Gray M.W."/>
            <person name="Holland P.W.H."/>
            <person name="King N."/>
            <person name="Lang F.B.F."/>
            <person name="Roger A.J."/>
            <person name="Ruiz-Trillo I."/>
            <person name="Lander E."/>
            <person name="Nusbaum C."/>
        </authorList>
    </citation>
    <scope>NUCLEOTIDE SEQUENCE [LARGE SCALE GENOMIC DNA]</scope>
    <source>
        <strain evidence="2">ATCC 38327</strain>
    </source>
</reference>
<reference evidence="1 2" key="1">
    <citation type="submission" date="2009-11" db="EMBL/GenBank/DDBJ databases">
        <title>Annotation of Allomyces macrogynus ATCC 38327.</title>
        <authorList>
            <consortium name="The Broad Institute Genome Sequencing Platform"/>
            <person name="Russ C."/>
            <person name="Cuomo C."/>
            <person name="Burger G."/>
            <person name="Gray M.W."/>
            <person name="Holland P.W.H."/>
            <person name="King N."/>
            <person name="Lang F.B.F."/>
            <person name="Roger A.J."/>
            <person name="Ruiz-Trillo I."/>
            <person name="Young S.K."/>
            <person name="Zeng Q."/>
            <person name="Gargeya S."/>
            <person name="Fitzgerald M."/>
            <person name="Haas B."/>
            <person name="Abouelleil A."/>
            <person name="Alvarado L."/>
            <person name="Arachchi H.M."/>
            <person name="Berlin A."/>
            <person name="Chapman S.B."/>
            <person name="Gearin G."/>
            <person name="Goldberg J."/>
            <person name="Griggs A."/>
            <person name="Gujja S."/>
            <person name="Hansen M."/>
            <person name="Heiman D."/>
            <person name="Howarth C."/>
            <person name="Larimer J."/>
            <person name="Lui A."/>
            <person name="MacDonald P.J.P."/>
            <person name="McCowen C."/>
            <person name="Montmayeur A."/>
            <person name="Murphy C."/>
            <person name="Neiman D."/>
            <person name="Pearson M."/>
            <person name="Priest M."/>
            <person name="Roberts A."/>
            <person name="Saif S."/>
            <person name="Shea T."/>
            <person name="Sisk P."/>
            <person name="Stolte C."/>
            <person name="Sykes S."/>
            <person name="Wortman J."/>
            <person name="Nusbaum C."/>
            <person name="Birren B."/>
        </authorList>
    </citation>
    <scope>NUCLEOTIDE SEQUENCE [LARGE SCALE GENOMIC DNA]</scope>
    <source>
        <strain evidence="1 2">ATCC 38327</strain>
    </source>
</reference>
<evidence type="ECO:0008006" key="3">
    <source>
        <dbReference type="Google" id="ProtNLM"/>
    </source>
</evidence>
<dbReference type="EMBL" id="GG745335">
    <property type="protein sequence ID" value="KNE59972.1"/>
    <property type="molecule type" value="Genomic_DNA"/>
</dbReference>
<evidence type="ECO:0000313" key="1">
    <source>
        <dbReference type="EMBL" id="KNE59972.1"/>
    </source>
</evidence>
<protein>
    <recommendedName>
        <fullName evidence="3">F-box domain-containing protein</fullName>
    </recommendedName>
</protein>
<evidence type="ECO:0000313" key="2">
    <source>
        <dbReference type="Proteomes" id="UP000054350"/>
    </source>
</evidence>
<gene>
    <name evidence="1" type="ORF">AMAG_05416</name>
</gene>
<dbReference type="AlphaFoldDB" id="A0A0L0SC19"/>
<name>A0A0L0SC19_ALLM3</name>
<proteinExistence type="predicted"/>
<dbReference type="SUPFAM" id="SSF52047">
    <property type="entry name" value="RNI-like"/>
    <property type="match status" value="1"/>
</dbReference>
<dbReference type="VEuPathDB" id="FungiDB:AMAG_05416"/>
<sequence>MFGLLKYIAATANCLAPTSRRLRSTRLSSALERARRAYHDTTPRSSLETLPDTVLEAILRLLADTDRVALLQLARASPLLYAPAIDVAIRTASVPWYPLSSSDGDSGQRSPPLSSSAGADAIGQLGYWAQRAPDTVPRVYLIAAPAKGGSTLTSTALIGPISPKHLSTLHLNDTTGLLTKPVLPHARHVSWSVPISNDVVFTILRTLTTLGGLPACVSRFTLRLTSADMIDTFRANLVVQSLAALLAPNSKATLVPSHVQHLDLIFDDDTADINGYLALVPAIATPLTKGLPPRTLKSLTVRGFRRLRNSVWVRDEPVAVPWPVSLESVEIDVGDGGTGMYITNAIASMRNRKLPSLHTLKLAAIPIASGNVAAHVVMALKPTLTTFHLGVAAVFQENATSALHTIVAALVETCTGLRELHLGARKSESFSAADLADLARDTVPLLGALPINELGLVAWGLDAASAETAAVLDALDVPTMRSLVLRDNDKLGVTGDAVMLITPLVTRHANLLHLDMRGCRVSTNVAERLRDMAPTKIRVEIK</sequence>
<dbReference type="OrthoDB" id="5554536at2759"/>
<keyword evidence="2" id="KW-1185">Reference proteome</keyword>